<dbReference type="CDD" id="cd23945">
    <property type="entry name" value="PAPS_reductase"/>
    <property type="match status" value="1"/>
</dbReference>
<dbReference type="GO" id="GO:0019379">
    <property type="term" value="P:sulfate assimilation, phosphoadenylyl sulfate reduction by phosphoadenylyl-sulfate reductase (thioredoxin)"/>
    <property type="evidence" value="ECO:0007669"/>
    <property type="project" value="TreeGrafter"/>
</dbReference>
<comment type="pathway">
    <text evidence="2">Sulfur metabolism; hydrogen sulfide biosynthesis; sulfite from sulfate.</text>
</comment>
<evidence type="ECO:0000256" key="1">
    <source>
        <dbReference type="ARBA" id="ARBA00009732"/>
    </source>
</evidence>
<dbReference type="GO" id="GO:0004604">
    <property type="term" value="F:phosphoadenylyl-sulfate reductase (thioredoxin) activity"/>
    <property type="evidence" value="ECO:0007669"/>
    <property type="project" value="TreeGrafter"/>
</dbReference>
<keyword evidence="5" id="KW-1185">Reference proteome</keyword>
<dbReference type="Gene3D" id="3.40.50.620">
    <property type="entry name" value="HUPs"/>
    <property type="match status" value="1"/>
</dbReference>
<dbReference type="OrthoDB" id="9794018at2"/>
<dbReference type="PANTHER" id="PTHR46509:SF1">
    <property type="entry name" value="PHOSPHOADENOSINE PHOSPHOSULFATE REDUCTASE"/>
    <property type="match status" value="1"/>
</dbReference>
<sequence>MRAVPVLDLDLDSVNEALRDASAQEIVRWALALQAKTIATTSMGRNAAVMLHLVSEVDKHVPTIWVDTGYNLRDTYIVAERLIRDLELNIHVYSPLMTSERRNAIMGGVPTVDEEERHQAFTHQVKLEPFARALEDFKPEIWLTGIRKEETEHRQSLDIVSMDSRGIIKVAPIFNWSEDDVEAYMEQHALPTCRHYFDPTKVHDGRECGLHTAA</sequence>
<organism evidence="4 5">
    <name type="scientific">Seongchinamella unica</name>
    <dbReference type="NCBI Taxonomy" id="2547392"/>
    <lineage>
        <taxon>Bacteria</taxon>
        <taxon>Pseudomonadati</taxon>
        <taxon>Pseudomonadota</taxon>
        <taxon>Gammaproteobacteria</taxon>
        <taxon>Cellvibrionales</taxon>
        <taxon>Halieaceae</taxon>
        <taxon>Seongchinamella</taxon>
    </lineage>
</organism>
<proteinExistence type="inferred from homology"/>
<evidence type="ECO:0000313" key="4">
    <source>
        <dbReference type="EMBL" id="TDG13031.1"/>
    </source>
</evidence>
<evidence type="ECO:0000313" key="5">
    <source>
        <dbReference type="Proteomes" id="UP000295554"/>
    </source>
</evidence>
<comment type="caution">
    <text evidence="4">The sequence shown here is derived from an EMBL/GenBank/DDBJ whole genome shotgun (WGS) entry which is preliminary data.</text>
</comment>
<accession>A0A4R5LR41</accession>
<name>A0A4R5LR41_9GAMM</name>
<comment type="similarity">
    <text evidence="1">Belongs to the PAPS reductase family. CysH subfamily.</text>
</comment>
<dbReference type="Proteomes" id="UP000295554">
    <property type="component" value="Unassembled WGS sequence"/>
</dbReference>
<protein>
    <submittedName>
        <fullName evidence="4">Phosphoadenylylsulfate reductase</fullName>
    </submittedName>
</protein>
<evidence type="ECO:0000259" key="3">
    <source>
        <dbReference type="Pfam" id="PF01507"/>
    </source>
</evidence>
<reference evidence="4 5" key="1">
    <citation type="submission" date="2019-03" db="EMBL/GenBank/DDBJ databases">
        <title>Seongchinamella monodicae gen. nov., sp. nov., a novel member of the Gammaproteobacteria isolated from a tidal mudflat of beach.</title>
        <authorList>
            <person name="Yang H.G."/>
            <person name="Kang J.W."/>
            <person name="Lee S.D."/>
        </authorList>
    </citation>
    <scope>NUCLEOTIDE SEQUENCE [LARGE SCALE GENOMIC DNA]</scope>
    <source>
        <strain evidence="4 5">GH4-78</strain>
    </source>
</reference>
<evidence type="ECO:0000256" key="2">
    <source>
        <dbReference type="ARBA" id="ARBA00024327"/>
    </source>
</evidence>
<feature type="domain" description="Phosphoadenosine phosphosulphate reductase" evidence="3">
    <location>
        <begin position="38"/>
        <end position="196"/>
    </location>
</feature>
<dbReference type="PANTHER" id="PTHR46509">
    <property type="entry name" value="PHOSPHOADENOSINE PHOSPHOSULFATE REDUCTASE"/>
    <property type="match status" value="1"/>
</dbReference>
<dbReference type="AlphaFoldDB" id="A0A4R5LR41"/>
<dbReference type="GO" id="GO:0005737">
    <property type="term" value="C:cytoplasm"/>
    <property type="evidence" value="ECO:0007669"/>
    <property type="project" value="TreeGrafter"/>
</dbReference>
<gene>
    <name evidence="4" type="ORF">E2F43_15370</name>
</gene>
<dbReference type="SUPFAM" id="SSF52402">
    <property type="entry name" value="Adenine nucleotide alpha hydrolases-like"/>
    <property type="match status" value="1"/>
</dbReference>
<dbReference type="EMBL" id="SMSE01000003">
    <property type="protein sequence ID" value="TDG13031.1"/>
    <property type="molecule type" value="Genomic_DNA"/>
</dbReference>
<dbReference type="InterPro" id="IPR002500">
    <property type="entry name" value="PAPS_reduct_dom"/>
</dbReference>
<dbReference type="InterPro" id="IPR014729">
    <property type="entry name" value="Rossmann-like_a/b/a_fold"/>
</dbReference>
<dbReference type="Pfam" id="PF01507">
    <property type="entry name" value="PAPS_reduct"/>
    <property type="match status" value="1"/>
</dbReference>